<feature type="domain" description="Mce/MlaD" evidence="8">
    <location>
        <begin position="171"/>
        <end position="238"/>
    </location>
</feature>
<dbReference type="InterPro" id="IPR003399">
    <property type="entry name" value="Mce/MlaD"/>
</dbReference>
<evidence type="ECO:0000256" key="4">
    <source>
        <dbReference type="ARBA" id="ARBA00022692"/>
    </source>
</evidence>
<dbReference type="RefSeq" id="WP_101685181.1">
    <property type="nucleotide sequence ID" value="NZ_PJRP01000023.1"/>
</dbReference>
<dbReference type="PANTHER" id="PTHR30462:SF0">
    <property type="entry name" value="INTERMEMBRANE TRANSPORT PROTEIN YEBT"/>
    <property type="match status" value="1"/>
</dbReference>
<name>A0A2N5C3D4_9BURK</name>
<dbReference type="PANTHER" id="PTHR30462">
    <property type="entry name" value="INTERMEMBRANE TRANSPORT PROTEIN PQIB-RELATED"/>
    <property type="match status" value="1"/>
</dbReference>
<evidence type="ECO:0000313" key="9">
    <source>
        <dbReference type="EMBL" id="PLP96721.1"/>
    </source>
</evidence>
<keyword evidence="5 7" id="KW-1133">Transmembrane helix</keyword>
<sequence>MQDGEKSSINTNNLTPAPNPVLRSRGLWTPSLVWLIPLIAAGIGISLLDRVLLSQGPNITVAFASADGIIPGKTSVRYKAVDVGVVRSLRLSQDRSSVVANIALTSDGEAFATEGTRFWVVRPRVALSGVSGLDTLLSGSYIGVDAGPGTARKTHFTGIETPPVLTDAASGRKFVLRAADLGSLDIGSPVFYRRIQVGQIVAYQLNPDGRELTVQVFINKPYDKLVTADTRFWHASGIDIKLDSSGIRLSTQSIATVMLGGIAFQTPEDSTDSSAINENAEFSLASDEASAFKVRDELSPTLVVMNFEQSVRGLSPGAPVDFRGIVVGKVRSIGIEFSRSQKAFHMPVVVELYPSRIGITPGDLADKRYGKEIADALNQRGLRAQLRTGNLLTGQLYIALDFFPGSPPATLRLDGRLAELPTVPGTIDELQTKVGNIVSKLDRVPIDQIGRDVRTTVASADRMLKNADALTSRLNGEIVPQLGLALKDAHRTLESANDALDPEAPIQSDARRLMQELTRSAQSLRTLTDYLERHPEALIRGKGGE</sequence>
<dbReference type="AlphaFoldDB" id="A0A2N5C3D4"/>
<dbReference type="EMBL" id="PJRP01000023">
    <property type="protein sequence ID" value="PLP96721.1"/>
    <property type="molecule type" value="Genomic_DNA"/>
</dbReference>
<protein>
    <submittedName>
        <fullName evidence="9">Mammalian cell entry protein</fullName>
    </submittedName>
</protein>
<dbReference type="InterPro" id="IPR051800">
    <property type="entry name" value="PqiA-PqiB_transport"/>
</dbReference>
<evidence type="ECO:0000256" key="2">
    <source>
        <dbReference type="ARBA" id="ARBA00022475"/>
    </source>
</evidence>
<evidence type="ECO:0000313" key="10">
    <source>
        <dbReference type="Proteomes" id="UP000234341"/>
    </source>
</evidence>
<comment type="subcellular location">
    <subcellularLocation>
        <location evidence="1">Cell inner membrane</location>
    </subcellularLocation>
</comment>
<keyword evidence="4 7" id="KW-0812">Transmembrane</keyword>
<keyword evidence="3" id="KW-0997">Cell inner membrane</keyword>
<accession>A0A2N5C3D4</accession>
<gene>
    <name evidence="9" type="ORF">CYJ10_30500</name>
</gene>
<dbReference type="OrthoDB" id="9806984at2"/>
<evidence type="ECO:0000259" key="8">
    <source>
        <dbReference type="Pfam" id="PF02470"/>
    </source>
</evidence>
<feature type="domain" description="Mce/MlaD" evidence="8">
    <location>
        <begin position="56"/>
        <end position="147"/>
    </location>
</feature>
<proteinExistence type="predicted"/>
<comment type="caution">
    <text evidence="9">The sequence shown here is derived from an EMBL/GenBank/DDBJ whole genome shotgun (WGS) entry which is preliminary data.</text>
</comment>
<evidence type="ECO:0000256" key="3">
    <source>
        <dbReference type="ARBA" id="ARBA00022519"/>
    </source>
</evidence>
<dbReference type="Pfam" id="PF02470">
    <property type="entry name" value="MlaD"/>
    <property type="match status" value="3"/>
</dbReference>
<evidence type="ECO:0000256" key="5">
    <source>
        <dbReference type="ARBA" id="ARBA00022989"/>
    </source>
</evidence>
<feature type="transmembrane region" description="Helical" evidence="7">
    <location>
        <begin position="27"/>
        <end position="48"/>
    </location>
</feature>
<dbReference type="Proteomes" id="UP000234341">
    <property type="component" value="Unassembled WGS sequence"/>
</dbReference>
<organism evidence="9 10">
    <name type="scientific">Cupriavidus pauculus</name>
    <dbReference type="NCBI Taxonomy" id="82633"/>
    <lineage>
        <taxon>Bacteria</taxon>
        <taxon>Pseudomonadati</taxon>
        <taxon>Pseudomonadota</taxon>
        <taxon>Betaproteobacteria</taxon>
        <taxon>Burkholderiales</taxon>
        <taxon>Burkholderiaceae</taxon>
        <taxon>Cupriavidus</taxon>
    </lineage>
</organism>
<dbReference type="GO" id="GO:0005886">
    <property type="term" value="C:plasma membrane"/>
    <property type="evidence" value="ECO:0007669"/>
    <property type="project" value="UniProtKB-SubCell"/>
</dbReference>
<reference evidence="9 10" key="1">
    <citation type="submission" date="2017-12" db="EMBL/GenBank/DDBJ databases">
        <title>Genome sequence of the active heterotrophic nitrifier-denitrifier, Cupriavidus pauculus UM1.</title>
        <authorList>
            <person name="Putonti C."/>
            <person name="Castignetti D."/>
        </authorList>
    </citation>
    <scope>NUCLEOTIDE SEQUENCE [LARGE SCALE GENOMIC DNA]</scope>
    <source>
        <strain evidence="9 10">UM1</strain>
    </source>
</reference>
<feature type="domain" description="Mce/MlaD" evidence="8">
    <location>
        <begin position="303"/>
        <end position="402"/>
    </location>
</feature>
<evidence type="ECO:0000256" key="1">
    <source>
        <dbReference type="ARBA" id="ARBA00004533"/>
    </source>
</evidence>
<evidence type="ECO:0000256" key="6">
    <source>
        <dbReference type="ARBA" id="ARBA00023136"/>
    </source>
</evidence>
<evidence type="ECO:0000256" key="7">
    <source>
        <dbReference type="SAM" id="Phobius"/>
    </source>
</evidence>
<keyword evidence="6 7" id="KW-0472">Membrane</keyword>
<keyword evidence="2" id="KW-1003">Cell membrane</keyword>